<dbReference type="Gene3D" id="3.50.30.10">
    <property type="entry name" value="Phosphohistidine domain"/>
    <property type="match status" value="1"/>
</dbReference>
<dbReference type="GO" id="GO:0009401">
    <property type="term" value="P:phosphoenolpyruvate-dependent sugar phosphotransferase system"/>
    <property type="evidence" value="ECO:0007669"/>
    <property type="project" value="UniProtKB-KW"/>
</dbReference>
<reference evidence="24 25" key="1">
    <citation type="journal article" date="2019" name="Int. J. Syst. Evol. Microbiol.">
        <title>The Global Catalogue of Microorganisms (GCM) 10K type strain sequencing project: providing services to taxonomists for standard genome sequencing and annotation.</title>
        <authorList>
            <consortium name="The Broad Institute Genomics Platform"/>
            <consortium name="The Broad Institute Genome Sequencing Center for Infectious Disease"/>
            <person name="Wu L."/>
            <person name="Ma J."/>
        </authorList>
    </citation>
    <scope>NUCLEOTIDE SEQUENCE [LARGE SCALE GENOMIC DNA]</scope>
    <source>
        <strain evidence="24 25">WLHS5</strain>
    </source>
</reference>
<feature type="region of interest" description="Disordered" evidence="20">
    <location>
        <begin position="27"/>
        <end position="68"/>
    </location>
</feature>
<keyword evidence="12" id="KW-0598">Phosphotransferase system</keyword>
<feature type="binding site" evidence="18">
    <location>
        <position position="339"/>
    </location>
    <ligand>
        <name>phosphoenolpyruvate</name>
        <dbReference type="ChEBI" id="CHEBI:58702"/>
    </ligand>
</feature>
<comment type="catalytic activity">
    <reaction evidence="1">
        <text>L-histidyl-[protein] + phosphoenolpyruvate = N(pros)-phospho-L-histidyl-[protein] + pyruvate</text>
        <dbReference type="Rhea" id="RHEA:23880"/>
        <dbReference type="Rhea" id="RHEA-COMP:9745"/>
        <dbReference type="Rhea" id="RHEA-COMP:9746"/>
        <dbReference type="ChEBI" id="CHEBI:15361"/>
        <dbReference type="ChEBI" id="CHEBI:29979"/>
        <dbReference type="ChEBI" id="CHEBI:58702"/>
        <dbReference type="ChEBI" id="CHEBI:64837"/>
        <dbReference type="EC" id="2.7.3.9"/>
    </reaction>
</comment>
<feature type="binding site" evidence="19">
    <location>
        <position position="441"/>
    </location>
    <ligand>
        <name>Mg(2+)</name>
        <dbReference type="ChEBI" id="CHEBI:18420"/>
    </ligand>
</feature>
<evidence type="ECO:0000256" key="17">
    <source>
        <dbReference type="PIRSR" id="PIRSR000732-1"/>
    </source>
</evidence>
<dbReference type="PIRSF" id="PIRSF000732">
    <property type="entry name" value="PTS_enzyme_I"/>
    <property type="match status" value="1"/>
</dbReference>
<keyword evidence="10" id="KW-0762">Sugar transport</keyword>
<keyword evidence="9" id="KW-0963">Cytoplasm</keyword>
<evidence type="ECO:0000256" key="11">
    <source>
        <dbReference type="ARBA" id="ARBA00022679"/>
    </source>
</evidence>
<accession>A0ABD5PS89</accession>
<dbReference type="InterPro" id="IPR023151">
    <property type="entry name" value="PEP_util_CS"/>
</dbReference>
<dbReference type="InterPro" id="IPR008731">
    <property type="entry name" value="PTS_EIN"/>
</dbReference>
<evidence type="ECO:0000256" key="12">
    <source>
        <dbReference type="ARBA" id="ARBA00022683"/>
    </source>
</evidence>
<feature type="binding site" evidence="18">
    <location>
        <begin position="464"/>
        <end position="465"/>
    </location>
    <ligand>
        <name>phosphoenolpyruvate</name>
        <dbReference type="ChEBI" id="CHEBI:58702"/>
    </ligand>
</feature>
<dbReference type="InterPro" id="IPR015813">
    <property type="entry name" value="Pyrv/PenolPyrv_kinase-like_dom"/>
</dbReference>
<keyword evidence="11 24" id="KW-0808">Transferase</keyword>
<evidence type="ECO:0000313" key="24">
    <source>
        <dbReference type="EMBL" id="MFC4543170.1"/>
    </source>
</evidence>
<keyword evidence="13 19" id="KW-0479">Metal-binding</keyword>
<dbReference type="Proteomes" id="UP001595898">
    <property type="component" value="Unassembled WGS sequence"/>
</dbReference>
<evidence type="ECO:0000259" key="21">
    <source>
        <dbReference type="Pfam" id="PF00391"/>
    </source>
</evidence>
<dbReference type="InterPro" id="IPR050499">
    <property type="entry name" value="PEP-utilizing_PTS_enzyme"/>
</dbReference>
<dbReference type="GO" id="GO:0016301">
    <property type="term" value="F:kinase activity"/>
    <property type="evidence" value="ECO:0007669"/>
    <property type="project" value="UniProtKB-KW"/>
</dbReference>
<comment type="similarity">
    <text evidence="5">Belongs to the PEP-utilizing enzyme family.</text>
</comment>
<dbReference type="EC" id="2.7.3.9" evidence="6"/>
<dbReference type="InterPro" id="IPR040442">
    <property type="entry name" value="Pyrv_kinase-like_dom_sf"/>
</dbReference>
<comment type="subcellular location">
    <subcellularLocation>
        <location evidence="4">Cytoplasm</location>
    </subcellularLocation>
</comment>
<dbReference type="RefSeq" id="WP_250140149.1">
    <property type="nucleotide sequence ID" value="NZ_JALIQP010000002.1"/>
</dbReference>
<evidence type="ECO:0000256" key="10">
    <source>
        <dbReference type="ARBA" id="ARBA00022597"/>
    </source>
</evidence>
<feature type="domain" description="PEP-utilising enzyme mobile" evidence="21">
    <location>
        <begin position="169"/>
        <end position="242"/>
    </location>
</feature>
<evidence type="ECO:0000256" key="18">
    <source>
        <dbReference type="PIRSR" id="PIRSR000732-2"/>
    </source>
</evidence>
<dbReference type="InterPro" id="IPR000121">
    <property type="entry name" value="PEP_util_C"/>
</dbReference>
<dbReference type="InterPro" id="IPR036618">
    <property type="entry name" value="PtsI_HPr-bd_sf"/>
</dbReference>
<evidence type="ECO:0000256" key="9">
    <source>
        <dbReference type="ARBA" id="ARBA00022490"/>
    </source>
</evidence>
<dbReference type="InterPro" id="IPR006318">
    <property type="entry name" value="PTS_EI-like"/>
</dbReference>
<dbReference type="PRINTS" id="PR01736">
    <property type="entry name" value="PHPHTRNFRASE"/>
</dbReference>
<keyword evidence="14" id="KW-0418">Kinase</keyword>
<feature type="active site" description="Proton donor" evidence="17">
    <location>
        <position position="512"/>
    </location>
</feature>
<dbReference type="EMBL" id="JBHSFA010000007">
    <property type="protein sequence ID" value="MFC4543170.1"/>
    <property type="molecule type" value="Genomic_DNA"/>
</dbReference>
<evidence type="ECO:0000256" key="7">
    <source>
        <dbReference type="ARBA" id="ARBA00016544"/>
    </source>
</evidence>
<evidence type="ECO:0000259" key="22">
    <source>
        <dbReference type="Pfam" id="PF02896"/>
    </source>
</evidence>
<dbReference type="InterPro" id="IPR008279">
    <property type="entry name" value="PEP-util_enz_mobile_dom"/>
</dbReference>
<dbReference type="AlphaFoldDB" id="A0ABD5PS89"/>
<dbReference type="SUPFAM" id="SSF52009">
    <property type="entry name" value="Phosphohistidine domain"/>
    <property type="match status" value="1"/>
</dbReference>
<evidence type="ECO:0000256" key="3">
    <source>
        <dbReference type="ARBA" id="ARBA00002728"/>
    </source>
</evidence>
<feature type="binding site" evidence="19">
    <location>
        <position position="465"/>
    </location>
    <ligand>
        <name>Mg(2+)</name>
        <dbReference type="ChEBI" id="CHEBI:18420"/>
    </ligand>
</feature>
<dbReference type="Pfam" id="PF05524">
    <property type="entry name" value="PEP-utilisers_N"/>
    <property type="match status" value="1"/>
</dbReference>
<evidence type="ECO:0000256" key="2">
    <source>
        <dbReference type="ARBA" id="ARBA00001946"/>
    </source>
</evidence>
<dbReference type="SUPFAM" id="SSF51621">
    <property type="entry name" value="Phosphoenolpyruvate/pyruvate domain"/>
    <property type="match status" value="1"/>
</dbReference>
<evidence type="ECO:0000256" key="5">
    <source>
        <dbReference type="ARBA" id="ARBA00007837"/>
    </source>
</evidence>
<sequence>MTEQRELAGTGVTPFVGLGTAYWLETSVELGPPPDPDDVDADAERDRFERTRDAVREALERERDATADRVGDEEGDIFDAHAAFLMDPQITDGVTAAVGDGLPATHAVRETFDEHVEQFEGLEGPMADRADDLRDVRDRLLRRLLADEADTGDAATGGTAAAEELASSIPEGAVVLADRLTPSETAAFDPDRIAGIATSTGSETSHAAIITRALGIPAVVGVGDVLRTVSDGAPVVVDGDRGVVVPDPDDETRARAAADRSVDPIPEPVSTSDGRSIEVAANVAGREDVERAAAMGADGIGLFRTEFLFFDRDEPPGEDEQFRTYRDALETVSGRVIVRTLDVGGDKPLPYRQDGTERNPFLGSRGIRLSLADQSDLFETQLRALLRAAATPSGDDLAVMFPMIATVEELDAARERLHAIAADLTAAGVDNAVPELGVMIETPAAAFVADELAARLDFLSLGTNDLTQYVMAADRENERVADLQDPLSPPVLRAIARTVRAGHEGDAWVGMCGELAGDPAVTELLVGLGLDELSASPIAVPAVKRRVRDLDASAAAALADRVLDAATRDEVRARYADDSR</sequence>
<feature type="domain" description="Phosphotransferase system enzyme I N-terminal" evidence="23">
    <location>
        <begin position="9"/>
        <end position="126"/>
    </location>
</feature>
<evidence type="ECO:0000256" key="19">
    <source>
        <dbReference type="PIRSR" id="PIRSR000732-3"/>
    </source>
</evidence>
<feature type="binding site" evidence="18">
    <location>
        <position position="304"/>
    </location>
    <ligand>
        <name>phosphoenolpyruvate</name>
        <dbReference type="ChEBI" id="CHEBI:58702"/>
    </ligand>
</feature>
<protein>
    <recommendedName>
        <fullName evidence="7">Phosphoenolpyruvate-protein phosphotransferase</fullName>
        <ecNumber evidence="6">2.7.3.9</ecNumber>
    </recommendedName>
    <alternativeName>
        <fullName evidence="16">Phosphotransferase system, enzyme I</fullName>
    </alternativeName>
</protein>
<dbReference type="PANTHER" id="PTHR46244:SF3">
    <property type="entry name" value="PHOSPHOENOLPYRUVATE-PROTEIN PHOSPHOTRANSFERASE"/>
    <property type="match status" value="1"/>
</dbReference>
<comment type="function">
    <text evidence="3">General (non sugar-specific) component of the phosphoenolpyruvate-dependent sugar phosphotransferase system (sugar PTS). This major carbohydrate active-transport system catalyzes the phosphorylation of incoming sugar substrates concomitantly with their translocation across the cell membrane. Enzyme I transfers the phosphoryl group from phosphoenolpyruvate (PEP) to the phosphoryl carrier protein (HPr).</text>
</comment>
<dbReference type="GO" id="GO:0005737">
    <property type="term" value="C:cytoplasm"/>
    <property type="evidence" value="ECO:0007669"/>
    <property type="project" value="UniProtKB-SubCell"/>
</dbReference>
<dbReference type="Pfam" id="PF02896">
    <property type="entry name" value="PEP-utilizers_C"/>
    <property type="match status" value="1"/>
</dbReference>
<evidence type="ECO:0000256" key="20">
    <source>
        <dbReference type="SAM" id="MobiDB-lite"/>
    </source>
</evidence>
<keyword evidence="8" id="KW-0813">Transport</keyword>
<dbReference type="GO" id="GO:0008965">
    <property type="term" value="F:phosphoenolpyruvate-protein phosphotransferase activity"/>
    <property type="evidence" value="ECO:0007669"/>
    <property type="project" value="UniProtKB-EC"/>
</dbReference>
<evidence type="ECO:0000256" key="4">
    <source>
        <dbReference type="ARBA" id="ARBA00004496"/>
    </source>
</evidence>
<dbReference type="Pfam" id="PF00391">
    <property type="entry name" value="PEP-utilizers"/>
    <property type="match status" value="1"/>
</dbReference>
<comment type="cofactor">
    <cofactor evidence="2 19">
        <name>Mg(2+)</name>
        <dbReference type="ChEBI" id="CHEBI:18420"/>
    </cofactor>
</comment>
<feature type="binding site" evidence="18">
    <location>
        <position position="475"/>
    </location>
    <ligand>
        <name>phosphoenolpyruvate</name>
        <dbReference type="ChEBI" id="CHEBI:58702"/>
    </ligand>
</feature>
<evidence type="ECO:0000256" key="15">
    <source>
        <dbReference type="ARBA" id="ARBA00022842"/>
    </source>
</evidence>
<dbReference type="PANTHER" id="PTHR46244">
    <property type="entry name" value="PHOSPHOENOLPYRUVATE-PROTEIN PHOSPHOTRANSFERASE"/>
    <property type="match status" value="1"/>
</dbReference>
<organism evidence="24 25">
    <name type="scientific">Halosolutus amylolyticus</name>
    <dbReference type="NCBI Taxonomy" id="2932267"/>
    <lineage>
        <taxon>Archaea</taxon>
        <taxon>Methanobacteriati</taxon>
        <taxon>Methanobacteriota</taxon>
        <taxon>Stenosarchaea group</taxon>
        <taxon>Halobacteria</taxon>
        <taxon>Halobacteriales</taxon>
        <taxon>Natrialbaceae</taxon>
        <taxon>Halosolutus</taxon>
    </lineage>
</organism>
<evidence type="ECO:0000256" key="8">
    <source>
        <dbReference type="ARBA" id="ARBA00022448"/>
    </source>
</evidence>
<comment type="caution">
    <text evidence="24">The sequence shown here is derived from an EMBL/GenBank/DDBJ whole genome shotgun (WGS) entry which is preliminary data.</text>
</comment>
<dbReference type="SUPFAM" id="SSF47831">
    <property type="entry name" value="Enzyme I of the PEP:sugar phosphotransferase system HPr-binding (sub)domain"/>
    <property type="match status" value="1"/>
</dbReference>
<dbReference type="InterPro" id="IPR036637">
    <property type="entry name" value="Phosphohistidine_dom_sf"/>
</dbReference>
<feature type="active site" description="Tele-phosphohistidine intermediate" evidence="17">
    <location>
        <position position="206"/>
    </location>
</feature>
<feature type="compositionally biased region" description="Basic and acidic residues" evidence="20">
    <location>
        <begin position="251"/>
        <end position="262"/>
    </location>
</feature>
<evidence type="ECO:0000256" key="6">
    <source>
        <dbReference type="ARBA" id="ARBA00012232"/>
    </source>
</evidence>
<dbReference type="Gene3D" id="3.20.20.60">
    <property type="entry name" value="Phosphoenolpyruvate-binding domains"/>
    <property type="match status" value="1"/>
</dbReference>
<evidence type="ECO:0000259" key="23">
    <source>
        <dbReference type="Pfam" id="PF05524"/>
    </source>
</evidence>
<feature type="domain" description="PEP-utilising enzyme C-terminal" evidence="22">
    <location>
        <begin position="268"/>
        <end position="550"/>
    </location>
</feature>
<keyword evidence="15 19" id="KW-0460">Magnesium</keyword>
<feature type="compositionally biased region" description="Basic and acidic residues" evidence="20">
    <location>
        <begin position="42"/>
        <end position="68"/>
    </location>
</feature>
<evidence type="ECO:0000256" key="13">
    <source>
        <dbReference type="ARBA" id="ARBA00022723"/>
    </source>
</evidence>
<name>A0ABD5PS89_9EURY</name>
<dbReference type="InterPro" id="IPR024692">
    <property type="entry name" value="PTS_EI"/>
</dbReference>
<dbReference type="NCBIfam" id="TIGR01417">
    <property type="entry name" value="PTS_I_fam"/>
    <property type="match status" value="1"/>
</dbReference>
<evidence type="ECO:0000256" key="1">
    <source>
        <dbReference type="ARBA" id="ARBA00000683"/>
    </source>
</evidence>
<evidence type="ECO:0000313" key="25">
    <source>
        <dbReference type="Proteomes" id="UP001595898"/>
    </source>
</evidence>
<keyword evidence="25" id="KW-1185">Reference proteome</keyword>
<dbReference type="GO" id="GO:0046872">
    <property type="term" value="F:metal ion binding"/>
    <property type="evidence" value="ECO:0007669"/>
    <property type="project" value="UniProtKB-KW"/>
</dbReference>
<proteinExistence type="inferred from homology"/>
<feature type="region of interest" description="Disordered" evidence="20">
    <location>
        <begin position="240"/>
        <end position="272"/>
    </location>
</feature>
<dbReference type="PROSITE" id="PS00742">
    <property type="entry name" value="PEP_ENZYMES_2"/>
    <property type="match status" value="1"/>
</dbReference>
<gene>
    <name evidence="24" type="primary">ptsP</name>
    <name evidence="24" type="ORF">ACFO5R_14665</name>
</gene>
<evidence type="ECO:0000256" key="16">
    <source>
        <dbReference type="ARBA" id="ARBA00033235"/>
    </source>
</evidence>
<dbReference type="Gene3D" id="1.10.274.10">
    <property type="entry name" value="PtsI, HPr-binding domain"/>
    <property type="match status" value="1"/>
</dbReference>
<evidence type="ECO:0000256" key="14">
    <source>
        <dbReference type="ARBA" id="ARBA00022777"/>
    </source>
</evidence>